<accession>A0AAD0AM51</accession>
<keyword evidence="3" id="KW-1185">Reference proteome</keyword>
<dbReference type="InterPro" id="IPR009045">
    <property type="entry name" value="Zn_M74/Hedgehog-like"/>
</dbReference>
<dbReference type="InterPro" id="IPR039561">
    <property type="entry name" value="Peptidase_M15C"/>
</dbReference>
<gene>
    <name evidence="2" type="ORF">CTM74_07400</name>
</gene>
<dbReference type="Pfam" id="PF13539">
    <property type="entry name" value="Peptidase_M15_4"/>
    <property type="match status" value="1"/>
</dbReference>
<protein>
    <submittedName>
        <fullName evidence="2">Endolysin</fullName>
    </submittedName>
</protein>
<dbReference type="Proteomes" id="UP000228552">
    <property type="component" value="Chromosome"/>
</dbReference>
<dbReference type="CDD" id="cd14845">
    <property type="entry name" value="L-Ala-D-Glu_peptidase_like"/>
    <property type="match status" value="1"/>
</dbReference>
<dbReference type="Gene3D" id="3.30.1380.10">
    <property type="match status" value="1"/>
</dbReference>
<dbReference type="SUPFAM" id="SSF55166">
    <property type="entry name" value="Hedgehog/DD-peptidase"/>
    <property type="match status" value="1"/>
</dbReference>
<feature type="domain" description="Peptidase M15C" evidence="1">
    <location>
        <begin position="86"/>
        <end position="156"/>
    </location>
</feature>
<sequence>MFVLSENSLEKLNGVHPKLVVFMEELIKESPYDFKITCGVRTAQEQNYEYQKGRTLLYDGKGNKLSKVSWCDGYKLKSKHQVKADGYGYAVDIAVLEKEKYTDKKTGEVREKTVAKWDYKYYKAIYDVAKTKGLIDKYGIVWGGNWKQKDSVHFQLGIADNIQFRR</sequence>
<name>A0AAD0AM51_9FUSO</name>
<dbReference type="AlphaFoldDB" id="A0AAD0AM51"/>
<evidence type="ECO:0000259" key="1">
    <source>
        <dbReference type="Pfam" id="PF13539"/>
    </source>
</evidence>
<proteinExistence type="predicted"/>
<evidence type="ECO:0000313" key="3">
    <source>
        <dbReference type="Proteomes" id="UP000228552"/>
    </source>
</evidence>
<organism evidence="2 3">
    <name type="scientific">Fusobacterium pseudoperiodonticum</name>
    <dbReference type="NCBI Taxonomy" id="2663009"/>
    <lineage>
        <taxon>Bacteria</taxon>
        <taxon>Fusobacteriati</taxon>
        <taxon>Fusobacteriota</taxon>
        <taxon>Fusobacteriia</taxon>
        <taxon>Fusobacteriales</taxon>
        <taxon>Fusobacteriaceae</taxon>
        <taxon>Fusobacterium</taxon>
    </lineage>
</organism>
<reference evidence="2 3" key="1">
    <citation type="submission" date="2017-11" db="EMBL/GenBank/DDBJ databases">
        <title>Genome sequencing of Fusobacterium periodonticum KCOM 1263.</title>
        <authorList>
            <person name="Kook J.-K."/>
            <person name="Park S.-N."/>
            <person name="Lim Y.K."/>
        </authorList>
    </citation>
    <scope>NUCLEOTIDE SEQUENCE [LARGE SCALE GENOMIC DNA]</scope>
    <source>
        <strain evidence="2 3">KCOM 1263</strain>
    </source>
</reference>
<dbReference type="RefSeq" id="WP_099987607.1">
    <property type="nucleotide sequence ID" value="NZ_CP024700.1"/>
</dbReference>
<dbReference type="GO" id="GO:0008233">
    <property type="term" value="F:peptidase activity"/>
    <property type="evidence" value="ECO:0007669"/>
    <property type="project" value="InterPro"/>
</dbReference>
<evidence type="ECO:0000313" key="2">
    <source>
        <dbReference type="EMBL" id="ATV61654.1"/>
    </source>
</evidence>
<dbReference type="EMBL" id="CP024700">
    <property type="protein sequence ID" value="ATV61654.1"/>
    <property type="molecule type" value="Genomic_DNA"/>
</dbReference>